<reference evidence="2" key="1">
    <citation type="submission" date="2017-02" db="EMBL/GenBank/DDBJ databases">
        <authorList>
            <person name="Varghese N."/>
            <person name="Submissions S."/>
        </authorList>
    </citation>
    <scope>NUCLEOTIDE SEQUENCE [LARGE SCALE GENOMIC DNA]</scope>
    <source>
        <strain evidence="2">ATCC 51356</strain>
    </source>
</reference>
<evidence type="ECO:0000313" key="2">
    <source>
        <dbReference type="Proteomes" id="UP000190121"/>
    </source>
</evidence>
<accession>A0A1T4PWB5</accession>
<dbReference type="Proteomes" id="UP000190121">
    <property type="component" value="Unassembled WGS sequence"/>
</dbReference>
<gene>
    <name evidence="1" type="ORF">SAMN02745171_01601</name>
</gene>
<keyword evidence="2" id="KW-1185">Reference proteome</keyword>
<dbReference type="EMBL" id="FUXE01000021">
    <property type="protein sequence ID" value="SJZ95521.1"/>
    <property type="molecule type" value="Genomic_DNA"/>
</dbReference>
<proteinExistence type="predicted"/>
<dbReference type="AlphaFoldDB" id="A0A1T4PWB5"/>
<sequence length="120" mass="13443">MNEVRLLTGIANNINQIGNYGNTFSDTNEKFCSTKICRELTDKYQLKLGEGKKSVKRNRLGGNDRTRCTIYDAIRAALPDCKNWQQLVTALQKQGIEVQFKSKSKTELIEGVILGNVSST</sequence>
<name>A0A1T4PWB5_9PORP</name>
<dbReference type="STRING" id="29524.SAMN02745171_01601"/>
<protein>
    <submittedName>
        <fullName evidence="1">Relaxase/Mobilisation nuclease domain-containing protein</fullName>
    </submittedName>
</protein>
<evidence type="ECO:0000313" key="1">
    <source>
        <dbReference type="EMBL" id="SJZ95521.1"/>
    </source>
</evidence>
<dbReference type="OrthoDB" id="1525197at2"/>
<organism evidence="1 2">
    <name type="scientific">Porphyromonas circumdentaria</name>
    <dbReference type="NCBI Taxonomy" id="29524"/>
    <lineage>
        <taxon>Bacteria</taxon>
        <taxon>Pseudomonadati</taxon>
        <taxon>Bacteroidota</taxon>
        <taxon>Bacteroidia</taxon>
        <taxon>Bacteroidales</taxon>
        <taxon>Porphyromonadaceae</taxon>
        <taxon>Porphyromonas</taxon>
    </lineage>
</organism>